<evidence type="ECO:0000256" key="2">
    <source>
        <dbReference type="ARBA" id="ARBA00022692"/>
    </source>
</evidence>
<dbReference type="Proteomes" id="UP000199223">
    <property type="component" value="Unassembled WGS sequence"/>
</dbReference>
<dbReference type="Gene3D" id="1.20.1560.10">
    <property type="entry name" value="ABC transporter type 1, transmembrane domain"/>
    <property type="match status" value="1"/>
</dbReference>
<dbReference type="AlphaFoldDB" id="A0A1H7CRB0"/>
<keyword evidence="11" id="KW-1185">Reference proteome</keyword>
<keyword evidence="4 10" id="KW-0067">ATP-binding</keyword>
<dbReference type="InterPro" id="IPR003593">
    <property type="entry name" value="AAA+_ATPase"/>
</dbReference>
<dbReference type="GO" id="GO:0005886">
    <property type="term" value="C:plasma membrane"/>
    <property type="evidence" value="ECO:0007669"/>
    <property type="project" value="UniProtKB-SubCell"/>
</dbReference>
<keyword evidence="6 7" id="KW-0472">Membrane</keyword>
<dbReference type="Gene3D" id="3.40.50.300">
    <property type="entry name" value="P-loop containing nucleotide triphosphate hydrolases"/>
    <property type="match status" value="1"/>
</dbReference>
<dbReference type="Pfam" id="PF00005">
    <property type="entry name" value="ABC_tran"/>
    <property type="match status" value="1"/>
</dbReference>
<feature type="transmembrane region" description="Helical" evidence="7">
    <location>
        <begin position="177"/>
        <end position="197"/>
    </location>
</feature>
<name>A0A1H7CRB0_9DEIO</name>
<dbReference type="GO" id="GO:0140359">
    <property type="term" value="F:ABC-type transporter activity"/>
    <property type="evidence" value="ECO:0007669"/>
    <property type="project" value="InterPro"/>
</dbReference>
<evidence type="ECO:0000256" key="1">
    <source>
        <dbReference type="ARBA" id="ARBA00004651"/>
    </source>
</evidence>
<dbReference type="SMART" id="SM00382">
    <property type="entry name" value="AAA"/>
    <property type="match status" value="1"/>
</dbReference>
<keyword evidence="3" id="KW-0547">Nucleotide-binding</keyword>
<dbReference type="PROSITE" id="PS50893">
    <property type="entry name" value="ABC_TRANSPORTER_2"/>
    <property type="match status" value="1"/>
</dbReference>
<evidence type="ECO:0000256" key="6">
    <source>
        <dbReference type="ARBA" id="ARBA00023136"/>
    </source>
</evidence>
<feature type="domain" description="ABC transmembrane type-1" evidence="9">
    <location>
        <begin position="46"/>
        <end position="321"/>
    </location>
</feature>
<evidence type="ECO:0000313" key="10">
    <source>
        <dbReference type="EMBL" id="SEJ91734.1"/>
    </source>
</evidence>
<protein>
    <submittedName>
        <fullName evidence="10">ATP-binding cassette, subfamily C</fullName>
    </submittedName>
</protein>
<dbReference type="InterPro" id="IPR011527">
    <property type="entry name" value="ABC1_TM_dom"/>
</dbReference>
<feature type="transmembrane region" description="Helical" evidence="7">
    <location>
        <begin position="67"/>
        <end position="85"/>
    </location>
</feature>
<keyword evidence="5 7" id="KW-1133">Transmembrane helix</keyword>
<feature type="transmembrane region" description="Helical" evidence="7">
    <location>
        <begin position="295"/>
        <end position="317"/>
    </location>
</feature>
<comment type="subcellular location">
    <subcellularLocation>
        <location evidence="1">Cell membrane</location>
        <topology evidence="1">Multi-pass membrane protein</topology>
    </subcellularLocation>
</comment>
<dbReference type="Pfam" id="PF00664">
    <property type="entry name" value="ABC_membrane"/>
    <property type="match status" value="1"/>
</dbReference>
<dbReference type="SUPFAM" id="SSF90123">
    <property type="entry name" value="ABC transporter transmembrane region"/>
    <property type="match status" value="1"/>
</dbReference>
<reference evidence="11" key="1">
    <citation type="submission" date="2016-10" db="EMBL/GenBank/DDBJ databases">
        <authorList>
            <person name="Varghese N."/>
            <person name="Submissions S."/>
        </authorList>
    </citation>
    <scope>NUCLEOTIDE SEQUENCE [LARGE SCALE GENOMIC DNA]</scope>
    <source>
        <strain evidence="11">CGMCC 1.10218</strain>
    </source>
</reference>
<feature type="transmembrane region" description="Helical" evidence="7">
    <location>
        <begin position="33"/>
        <end position="55"/>
    </location>
</feature>
<evidence type="ECO:0000259" key="8">
    <source>
        <dbReference type="PROSITE" id="PS50893"/>
    </source>
</evidence>
<feature type="domain" description="ABC transporter" evidence="8">
    <location>
        <begin position="368"/>
        <end position="597"/>
    </location>
</feature>
<dbReference type="EMBL" id="FNZA01000036">
    <property type="protein sequence ID" value="SEJ91734.1"/>
    <property type="molecule type" value="Genomic_DNA"/>
</dbReference>
<evidence type="ECO:0000256" key="5">
    <source>
        <dbReference type="ARBA" id="ARBA00022989"/>
    </source>
</evidence>
<dbReference type="SUPFAM" id="SSF52540">
    <property type="entry name" value="P-loop containing nucleoside triphosphate hydrolases"/>
    <property type="match status" value="1"/>
</dbReference>
<evidence type="ECO:0000256" key="4">
    <source>
        <dbReference type="ARBA" id="ARBA00022840"/>
    </source>
</evidence>
<dbReference type="STRING" id="856736.SAMN04488058_1366"/>
<organism evidence="10 11">
    <name type="scientific">Deinococcus reticulitermitis</name>
    <dbReference type="NCBI Taxonomy" id="856736"/>
    <lineage>
        <taxon>Bacteria</taxon>
        <taxon>Thermotogati</taxon>
        <taxon>Deinococcota</taxon>
        <taxon>Deinococci</taxon>
        <taxon>Deinococcales</taxon>
        <taxon>Deinococcaceae</taxon>
        <taxon>Deinococcus</taxon>
    </lineage>
</organism>
<dbReference type="InterPro" id="IPR027417">
    <property type="entry name" value="P-loop_NTPase"/>
</dbReference>
<dbReference type="InterPro" id="IPR039421">
    <property type="entry name" value="Type_1_exporter"/>
</dbReference>
<dbReference type="GO" id="GO:0005524">
    <property type="term" value="F:ATP binding"/>
    <property type="evidence" value="ECO:0007669"/>
    <property type="project" value="UniProtKB-KW"/>
</dbReference>
<evidence type="ECO:0000313" key="11">
    <source>
        <dbReference type="Proteomes" id="UP000199223"/>
    </source>
</evidence>
<dbReference type="RefSeq" id="WP_092265814.1">
    <property type="nucleotide sequence ID" value="NZ_FNZA01000036.1"/>
</dbReference>
<evidence type="ECO:0000256" key="3">
    <source>
        <dbReference type="ARBA" id="ARBA00022741"/>
    </source>
</evidence>
<dbReference type="CDD" id="cd07346">
    <property type="entry name" value="ABC_6TM_exporters"/>
    <property type="match status" value="1"/>
</dbReference>
<dbReference type="GO" id="GO:0016887">
    <property type="term" value="F:ATP hydrolysis activity"/>
    <property type="evidence" value="ECO:0007669"/>
    <property type="project" value="InterPro"/>
</dbReference>
<evidence type="ECO:0000256" key="7">
    <source>
        <dbReference type="SAM" id="Phobius"/>
    </source>
</evidence>
<keyword evidence="2 7" id="KW-0812">Transmembrane</keyword>
<dbReference type="PROSITE" id="PS50929">
    <property type="entry name" value="ABC_TM1F"/>
    <property type="match status" value="1"/>
</dbReference>
<evidence type="ECO:0000259" key="9">
    <source>
        <dbReference type="PROSITE" id="PS50929"/>
    </source>
</evidence>
<sequence length="603" mass="65894">MTASPTPPPSAPQTSSRQTFALSRRLFAYNKPLFIVNLLLWSAVHASPALLSLAVSRLFGQLESAEQGVPTALAAAWAALGWFALVRFARFGLFYAAFRVWIELWYLLDALVRRNLLGYLLTARGSRRLPDTPAEAVSRFRDDVDDVAGYTEVWVDGAGFVIYTAVALTLMARVDPWITLLVTAPLFLMIAFVQRLSPTIRTYRRRMREATGRVTDFIGETFGAVSAVKLAAREGQMVSHLRALGETRQKAALRDVLLTELIRGVNTNMVSLAVGVVLLLGANRVRGEALRVEDFVLFIGLLPRLTGSMGFFGDAIARHRRTGVSYDRMTRLLVDAPQAEIVRSQSVHLTGELPPHLPPAPTEPLRELRVEGLSATHPDGSGVREVSFRLRRGEFVVVTGRIGSGKSTLLRALLGLMPRDAGRIFWNGQEVEDPASFLVPPRSAYAAQLPNLFSDSLRDNVLTGAGEERFERAVRLARLEADLAQLPAAAETQVGARGVKLSGGQVQRAAVARMLAQEADLLVFDDVSSALDARTEAELWDGLFTELEATCLVVSHRRAALARADRILVLEGGRVTAQGTLAELLETSAEMRALWAQEDAAPA</sequence>
<gene>
    <name evidence="10" type="ORF">SAMN04488058_1366</name>
</gene>
<accession>A0A1H7CRB0</accession>
<dbReference type="OrthoDB" id="9770415at2"/>
<dbReference type="PANTHER" id="PTHR24221">
    <property type="entry name" value="ATP-BINDING CASSETTE SUB-FAMILY B"/>
    <property type="match status" value="1"/>
</dbReference>
<dbReference type="InterPro" id="IPR003439">
    <property type="entry name" value="ABC_transporter-like_ATP-bd"/>
</dbReference>
<dbReference type="PANTHER" id="PTHR24221:SF423">
    <property type="entry name" value="ABC TRANSPORTER"/>
    <property type="match status" value="1"/>
</dbReference>
<dbReference type="InterPro" id="IPR036640">
    <property type="entry name" value="ABC1_TM_sf"/>
</dbReference>
<proteinExistence type="predicted"/>